<organism evidence="4 5">
    <name type="scientific">Candidatus Lucifugimonas marina</name>
    <dbReference type="NCBI Taxonomy" id="3038979"/>
    <lineage>
        <taxon>Bacteria</taxon>
        <taxon>Bacillati</taxon>
        <taxon>Chloroflexota</taxon>
        <taxon>Dehalococcoidia</taxon>
        <taxon>SAR202 cluster</taxon>
        <taxon>Candidatus Lucifugimonadales</taxon>
        <taxon>Candidatus Lucifugimonadaceae</taxon>
        <taxon>Candidatus Lucifugimonas</taxon>
    </lineage>
</organism>
<evidence type="ECO:0000313" key="4">
    <source>
        <dbReference type="EMBL" id="WFG38806.1"/>
    </source>
</evidence>
<name>A0AAJ5ZHC9_9CHLR</name>
<proteinExistence type="predicted"/>
<dbReference type="Pfam" id="PF11066">
    <property type="entry name" value="DUF2867"/>
    <property type="match status" value="1"/>
</dbReference>
<dbReference type="EMBL" id="CP046147">
    <property type="protein sequence ID" value="WFG38806.1"/>
    <property type="molecule type" value="Genomic_DNA"/>
</dbReference>
<accession>A0AAJ5ZHC9</accession>
<dbReference type="AlphaFoldDB" id="A0AAJ5ZHC9"/>
<dbReference type="Pfam" id="PF05368">
    <property type="entry name" value="NmrA"/>
    <property type="match status" value="1"/>
</dbReference>
<protein>
    <submittedName>
        <fullName evidence="4">DUF2867 domain-containing protein</fullName>
    </submittedName>
</protein>
<dbReference type="PANTHER" id="PTHR48079">
    <property type="entry name" value="PROTEIN YEEZ"/>
    <property type="match status" value="1"/>
</dbReference>
<dbReference type="InterPro" id="IPR051783">
    <property type="entry name" value="NAD(P)-dependent_oxidoreduct"/>
</dbReference>
<feature type="transmembrane region" description="Helical" evidence="1">
    <location>
        <begin position="442"/>
        <end position="459"/>
    </location>
</feature>
<reference evidence="5 6" key="1">
    <citation type="submission" date="2019-11" db="EMBL/GenBank/DDBJ databases">
        <authorList>
            <person name="Cho J.-C."/>
        </authorList>
    </citation>
    <scope>NUCLEOTIDE SEQUENCE [LARGE SCALE GENOMIC DNA]</scope>
    <source>
        <strain evidence="4 5">JH1073</strain>
        <strain evidence="3 6">JH702</strain>
    </source>
</reference>
<keyword evidence="1" id="KW-0812">Transmembrane</keyword>
<gene>
    <name evidence="3" type="ORF">GKO46_14100</name>
    <name evidence="4" type="ORF">GKO48_04005</name>
</gene>
<evidence type="ECO:0000259" key="2">
    <source>
        <dbReference type="Pfam" id="PF05368"/>
    </source>
</evidence>
<reference evidence="5" key="3">
    <citation type="submission" date="2023-06" db="EMBL/GenBank/DDBJ databases">
        <title>Pangenomics reveal diversification of enzyme families and niche specialization in globally abundant SAR202 bacteria.</title>
        <authorList>
            <person name="Saw J.H.W."/>
        </authorList>
    </citation>
    <scope>NUCLEOTIDE SEQUENCE [LARGE SCALE GENOMIC DNA]</scope>
    <source>
        <strain evidence="5">JH1073</strain>
    </source>
</reference>
<dbReference type="InterPro" id="IPR021295">
    <property type="entry name" value="DUF2867"/>
</dbReference>
<dbReference type="GO" id="GO:0004029">
    <property type="term" value="F:aldehyde dehydrogenase (NAD+) activity"/>
    <property type="evidence" value="ECO:0007669"/>
    <property type="project" value="TreeGrafter"/>
</dbReference>
<keyword evidence="5" id="KW-1185">Reference proteome</keyword>
<dbReference type="PANTHER" id="PTHR48079:SF6">
    <property type="entry name" value="NAD(P)-BINDING DOMAIN-CONTAINING PROTEIN-RELATED"/>
    <property type="match status" value="1"/>
</dbReference>
<evidence type="ECO:0000256" key="1">
    <source>
        <dbReference type="SAM" id="Phobius"/>
    </source>
</evidence>
<sequence>MTSSGNRTILLTGATGYVGGLLLPALSQKFRHVRCMTRNPSSIASGLEDGVTAIYGDTADQGSLIEAMKGVDDAFYLVHSLADSDDFEELEALSAKNFGAAAAKSGVKRIIFLGALSQTDTEESSRHMSSRHRTGELLRQSGVPTIEFRASVVIGAGSMPFEAVRALVERLPVMVTPRWVRGELQPISARDLRDYLVAGLDIPAVSRVIEIGGTDVVRYQDLMKMYSKARGLKRVMIPVPVITPRLSSHWLRLVTPAHYSIGKRIVESAVHSSVVRSKAASELFDLQPLGTKEAIETAISGEESSFEFLDKNGKARDYKTHIGTRFVEKRTRSLSKHPKKAFGIASQIGGKYGWKWQSWLWALRGWIDRTVGGVGFRKGRPDNLQPGDHLDFWTVARVTNNRLTLSADMRLPGDAVFDIHVFENASGDTFLEQTVSFNPRGWLGYFYWFALYPLHALVFRKMLNNMAAEIELETAK</sequence>
<evidence type="ECO:0000313" key="3">
    <source>
        <dbReference type="EMBL" id="MDG0868191.1"/>
    </source>
</evidence>
<keyword evidence="1" id="KW-0472">Membrane</keyword>
<keyword evidence="1" id="KW-1133">Transmembrane helix</keyword>
<evidence type="ECO:0000313" key="6">
    <source>
        <dbReference type="Proteomes" id="UP001321249"/>
    </source>
</evidence>
<dbReference type="InterPro" id="IPR008030">
    <property type="entry name" value="NmrA-like"/>
</dbReference>
<dbReference type="Proteomes" id="UP001219901">
    <property type="component" value="Chromosome"/>
</dbReference>
<dbReference type="Proteomes" id="UP001321249">
    <property type="component" value="Unassembled WGS sequence"/>
</dbReference>
<dbReference type="InterPro" id="IPR036291">
    <property type="entry name" value="NAD(P)-bd_dom_sf"/>
</dbReference>
<feature type="domain" description="NmrA-like" evidence="2">
    <location>
        <begin position="6"/>
        <end position="159"/>
    </location>
</feature>
<reference evidence="4" key="2">
    <citation type="journal article" date="2023" name="Nat. Commun.">
        <title>Cultivation of marine bacteria of the SAR202 clade.</title>
        <authorList>
            <person name="Lim Y."/>
            <person name="Seo J.H."/>
            <person name="Giovannoni S.J."/>
            <person name="Kang I."/>
            <person name="Cho J.C."/>
        </authorList>
    </citation>
    <scope>NUCLEOTIDE SEQUENCE</scope>
    <source>
        <strain evidence="4">JH1073</strain>
    </source>
</reference>
<dbReference type="SUPFAM" id="SSF51735">
    <property type="entry name" value="NAD(P)-binding Rossmann-fold domains"/>
    <property type="match status" value="1"/>
</dbReference>
<dbReference type="EMBL" id="WMBE01000013">
    <property type="protein sequence ID" value="MDG0868191.1"/>
    <property type="molecule type" value="Genomic_DNA"/>
</dbReference>
<dbReference type="GO" id="GO:0005737">
    <property type="term" value="C:cytoplasm"/>
    <property type="evidence" value="ECO:0007669"/>
    <property type="project" value="TreeGrafter"/>
</dbReference>
<dbReference type="Gene3D" id="3.40.50.720">
    <property type="entry name" value="NAD(P)-binding Rossmann-like Domain"/>
    <property type="match status" value="1"/>
</dbReference>
<dbReference type="RefSeq" id="WP_342836044.1">
    <property type="nucleotide sequence ID" value="NZ_WMBE01000013.1"/>
</dbReference>
<evidence type="ECO:0000313" key="5">
    <source>
        <dbReference type="Proteomes" id="UP001219901"/>
    </source>
</evidence>